<organism evidence="2 3">
    <name type="scientific">Caenorhabditis angaria</name>
    <dbReference type="NCBI Taxonomy" id="860376"/>
    <lineage>
        <taxon>Eukaryota</taxon>
        <taxon>Metazoa</taxon>
        <taxon>Ecdysozoa</taxon>
        <taxon>Nematoda</taxon>
        <taxon>Chromadorea</taxon>
        <taxon>Rhabditida</taxon>
        <taxon>Rhabditina</taxon>
        <taxon>Rhabditomorpha</taxon>
        <taxon>Rhabditoidea</taxon>
        <taxon>Rhabditidae</taxon>
        <taxon>Peloderinae</taxon>
        <taxon>Caenorhabditis</taxon>
    </lineage>
</organism>
<evidence type="ECO:0000256" key="1">
    <source>
        <dbReference type="SAM" id="SignalP"/>
    </source>
</evidence>
<dbReference type="AlphaFoldDB" id="A0A9P1N2I5"/>
<feature type="chain" id="PRO_5040429416" evidence="1">
    <location>
        <begin position="17"/>
        <end position="246"/>
    </location>
</feature>
<evidence type="ECO:0000313" key="2">
    <source>
        <dbReference type="EMBL" id="CAI5448643.1"/>
    </source>
</evidence>
<dbReference type="Proteomes" id="UP001152747">
    <property type="component" value="Unassembled WGS sequence"/>
</dbReference>
<dbReference type="EMBL" id="CANHGI010000004">
    <property type="protein sequence ID" value="CAI5448643.1"/>
    <property type="molecule type" value="Genomic_DNA"/>
</dbReference>
<protein>
    <submittedName>
        <fullName evidence="2">Uncharacterized protein</fullName>
    </submittedName>
</protein>
<keyword evidence="3" id="KW-1185">Reference proteome</keyword>
<reference evidence="2" key="1">
    <citation type="submission" date="2022-11" db="EMBL/GenBank/DDBJ databases">
        <authorList>
            <person name="Kikuchi T."/>
        </authorList>
    </citation>
    <scope>NUCLEOTIDE SEQUENCE</scope>
    <source>
        <strain evidence="2">PS1010</strain>
    </source>
</reference>
<comment type="caution">
    <text evidence="2">The sequence shown here is derived from an EMBL/GenBank/DDBJ whole genome shotgun (WGS) entry which is preliminary data.</text>
</comment>
<name>A0A9P1N2I5_9PELO</name>
<gene>
    <name evidence="2" type="ORF">CAMP_LOCUS11280</name>
</gene>
<sequence>MKFLIFFSFIVGYCIAENPFSLDYRCVNGTKSTCPARRSSSSFVCKYSEIKSRCHVKYNSTSVAIQAALTAKKKKCKKCQGSPGAKRQCSKNSCILKASGFSCALDLEEYNRKQRAAARRYCADDLLVSRKCNSYYCAEKQTEKAERAETCPNAISAFDEMCKIYNRSKCNRRRSATCCKTRKCAAIKDPTCKACETSKREACLRQKAASSSTSTVLTVSSCPGCKKKSCQIKSCIASGACKSSSS</sequence>
<feature type="signal peptide" evidence="1">
    <location>
        <begin position="1"/>
        <end position="16"/>
    </location>
</feature>
<accession>A0A9P1N2I5</accession>
<evidence type="ECO:0000313" key="3">
    <source>
        <dbReference type="Proteomes" id="UP001152747"/>
    </source>
</evidence>
<keyword evidence="1" id="KW-0732">Signal</keyword>
<proteinExistence type="predicted"/>